<dbReference type="AlphaFoldDB" id="A0A347WJM9"/>
<gene>
    <name evidence="9" type="ORF">CL176_04340</name>
</gene>
<dbReference type="GO" id="GO:0015031">
    <property type="term" value="P:protein transport"/>
    <property type="evidence" value="ECO:0007669"/>
    <property type="project" value="UniProtKB-KW"/>
</dbReference>
<dbReference type="KEGG" id="abae:CL176_04340"/>
<name>A0A347WJM9_9LACT</name>
<evidence type="ECO:0000256" key="1">
    <source>
        <dbReference type="ARBA" id="ARBA00004651"/>
    </source>
</evidence>
<comment type="similarity">
    <text evidence="6">Belongs to the exbB/tolQ family.</text>
</comment>
<dbReference type="OrthoDB" id="1817994at2"/>
<dbReference type="Pfam" id="PF01618">
    <property type="entry name" value="MotA_ExbB"/>
    <property type="match status" value="1"/>
</dbReference>
<protein>
    <recommendedName>
        <fullName evidence="8">MotA/TolQ/ExbB proton channel domain-containing protein</fullName>
    </recommendedName>
</protein>
<reference evidence="9 10" key="1">
    <citation type="submission" date="2017-09" db="EMBL/GenBank/DDBJ databases">
        <title>Complete genome sequence of Oxytococcus suis strain ZY16052.</title>
        <authorList>
            <person name="Li F."/>
        </authorList>
    </citation>
    <scope>NUCLEOTIDE SEQUENCE [LARGE SCALE GENOMIC DNA]</scope>
    <source>
        <strain evidence="9 10">ZY16052</strain>
    </source>
</reference>
<keyword evidence="3 7" id="KW-0812">Transmembrane</keyword>
<keyword evidence="4 7" id="KW-1133">Transmembrane helix</keyword>
<dbReference type="RefSeq" id="WP_118990199.1">
    <property type="nucleotide sequence ID" value="NZ_CP023434.1"/>
</dbReference>
<feature type="transmembrane region" description="Helical" evidence="7">
    <location>
        <begin position="12"/>
        <end position="32"/>
    </location>
</feature>
<keyword evidence="2" id="KW-1003">Cell membrane</keyword>
<dbReference type="InterPro" id="IPR002898">
    <property type="entry name" value="MotA_ExbB_proton_chnl"/>
</dbReference>
<evidence type="ECO:0000259" key="8">
    <source>
        <dbReference type="Pfam" id="PF01618"/>
    </source>
</evidence>
<keyword evidence="10" id="KW-1185">Reference proteome</keyword>
<accession>A0A347WJM9</accession>
<feature type="transmembrane region" description="Helical" evidence="7">
    <location>
        <begin position="118"/>
        <end position="137"/>
    </location>
</feature>
<organism evidence="9 10">
    <name type="scientific">Suicoccus acidiformans</name>
    <dbReference type="NCBI Taxonomy" id="2036206"/>
    <lineage>
        <taxon>Bacteria</taxon>
        <taxon>Bacillati</taxon>
        <taxon>Bacillota</taxon>
        <taxon>Bacilli</taxon>
        <taxon>Lactobacillales</taxon>
        <taxon>Aerococcaceae</taxon>
        <taxon>Suicoccus</taxon>
    </lineage>
</organism>
<dbReference type="GO" id="GO:0005886">
    <property type="term" value="C:plasma membrane"/>
    <property type="evidence" value="ECO:0007669"/>
    <property type="project" value="UniProtKB-SubCell"/>
</dbReference>
<evidence type="ECO:0000313" key="9">
    <source>
        <dbReference type="EMBL" id="AXY25286.1"/>
    </source>
</evidence>
<evidence type="ECO:0000256" key="2">
    <source>
        <dbReference type="ARBA" id="ARBA00022475"/>
    </source>
</evidence>
<evidence type="ECO:0000256" key="6">
    <source>
        <dbReference type="RuleBase" id="RU004057"/>
    </source>
</evidence>
<feature type="domain" description="MotA/TolQ/ExbB proton channel" evidence="8">
    <location>
        <begin position="72"/>
        <end position="154"/>
    </location>
</feature>
<keyword evidence="6" id="KW-0653">Protein transport</keyword>
<evidence type="ECO:0000313" key="10">
    <source>
        <dbReference type="Proteomes" id="UP000263232"/>
    </source>
</evidence>
<feature type="transmembrane region" description="Helical" evidence="7">
    <location>
        <begin position="85"/>
        <end position="112"/>
    </location>
</feature>
<comment type="subcellular location">
    <subcellularLocation>
        <location evidence="1">Cell membrane</location>
        <topology evidence="1">Multi-pass membrane protein</topology>
    </subcellularLocation>
    <subcellularLocation>
        <location evidence="6">Membrane</location>
        <topology evidence="6">Multi-pass membrane protein</topology>
    </subcellularLocation>
</comment>
<dbReference type="Proteomes" id="UP000263232">
    <property type="component" value="Chromosome"/>
</dbReference>
<keyword evidence="6" id="KW-0813">Transport</keyword>
<evidence type="ECO:0000256" key="5">
    <source>
        <dbReference type="ARBA" id="ARBA00023136"/>
    </source>
</evidence>
<evidence type="ECO:0000256" key="3">
    <source>
        <dbReference type="ARBA" id="ARBA00022692"/>
    </source>
</evidence>
<keyword evidence="5 7" id="KW-0472">Membrane</keyword>
<dbReference type="EMBL" id="CP023434">
    <property type="protein sequence ID" value="AXY25286.1"/>
    <property type="molecule type" value="Genomic_DNA"/>
</dbReference>
<evidence type="ECO:0000256" key="4">
    <source>
        <dbReference type="ARBA" id="ARBA00022989"/>
    </source>
</evidence>
<proteinExistence type="inferred from homology"/>
<evidence type="ECO:0000256" key="7">
    <source>
        <dbReference type="SAM" id="Phobius"/>
    </source>
</evidence>
<sequence length="180" mass="20413">MALLRPIAENFFKFDFLIIILAIATGFLYWACLKSCQDLRRILLPKGNLALGNKTKDQLIGHFEFYLDPAGEQAILDRRQKMNSLYVLFLNVCAIFPLMGLLGTVISLIPMVEAMQTALFFDALTSTFWGIVFAILFKGLNGFLQAQVEENIDLVNTYLVRMDAMEARHAVQEELVNLDE</sequence>